<reference evidence="2 3" key="5">
    <citation type="journal article" date="1998" name="Virology">
        <title>The Maastricht strain and England strain of rat cytomegalovirus represent different betaherpesvirus species rather than strains.</title>
        <authorList>
            <person name="Beisser P.S."/>
            <person name="Kaptein S.J."/>
            <person name="Beuken E."/>
            <person name="Bruggeman C.A."/>
            <person name="Vink C."/>
        </authorList>
    </citation>
    <scope>NUCLEOTIDE SEQUENCE [LARGE SCALE GENOMIC DNA]</scope>
    <source>
        <strain evidence="2 3">Maastricht</strain>
    </source>
</reference>
<protein>
    <submittedName>
        <fullName evidence="2">PR96</fullName>
    </submittedName>
</protein>
<dbReference type="OrthoDB" id="28645at10239"/>
<reference evidence="2 3" key="9">
    <citation type="journal article" date="2000" name="J. Virol.">
        <title>Complete DNA sequence of the rat cytomegalovirus genome.</title>
        <authorList>
            <person name="Vink C."/>
            <person name="Beuken E."/>
            <person name="Bruggeman C.A."/>
        </authorList>
    </citation>
    <scope>NUCLEOTIDE SEQUENCE [LARGE SCALE GENOMIC DNA]</scope>
    <source>
        <strain evidence="2 3">Maastricht</strain>
    </source>
</reference>
<reference evidence="2 3" key="4">
    <citation type="journal article" date="1998" name="J. Virol.">
        <title>The R33 G protein-coupled receptor gene of rat cytomegalovirus plays an essential role in the pathogenesis of viral infection.</title>
        <authorList>
            <person name="Beisser P.S."/>
            <person name="Vink C."/>
            <person name="Van Dam J.G."/>
            <person name="Grauls G."/>
            <person name="Vanherle S.J."/>
            <person name="Bruggeman C.A."/>
        </authorList>
    </citation>
    <scope>NUCLEOTIDE SEQUENCE [LARGE SCALE GENOMIC DNA]</scope>
    <source>
        <strain evidence="2 3">Maastricht</strain>
    </source>
</reference>
<reference evidence="2 3" key="1">
    <citation type="journal article" date="1996" name="J. Gen. Virol.">
        <title>Cloning and sequence analysis of the genes encoding DNA polymerase, glycoprotein B, ICP18.5 and major DNA-binding protein of rat cytomegalovirus.</title>
        <authorList>
            <person name="Beuken E."/>
            <person name="Slobbe R."/>
            <person name="Bruggeman C.A."/>
            <person name="Vink C."/>
        </authorList>
    </citation>
    <scope>NUCLEOTIDE SEQUENCE [LARGE SCALE GENOMIC DNA]</scope>
    <source>
        <strain evidence="2 3">Maastricht</strain>
    </source>
</reference>
<dbReference type="InterPro" id="IPR022614">
    <property type="entry name" value="Herpesvirus_UL96"/>
</dbReference>
<reference evidence="2 3" key="2">
    <citation type="journal article" date="1996" name="J. Virol.">
        <title>Structure of the rat cytomegalovirus genome termini.</title>
        <authorList>
            <person name="Vink C."/>
            <person name="Beuken E."/>
            <person name="Bruggeman C.A."/>
        </authorList>
    </citation>
    <scope>NUCLEOTIDE SEQUENCE [LARGE SCALE GENOMIC DNA]</scope>
    <source>
        <strain evidence="2 3">Maastricht</strain>
    </source>
</reference>
<dbReference type="KEGG" id="vg:940352"/>
<proteinExistence type="inferred from homology"/>
<reference evidence="2 3" key="7">
    <citation type="journal article" date="1999" name="J. Virol.">
        <title>Deletion of the R78 G protein-coupled receptor gene from rat cytomegalovirus results in an attenuated, syncytium-inducing mutant strain.</title>
        <authorList>
            <person name="Beisser P.S."/>
            <person name="Grauls G."/>
            <person name="Bruggeman C.A."/>
            <person name="Vink C."/>
        </authorList>
    </citation>
    <scope>NUCLEOTIDE SEQUENCE [LARGE SCALE GENOMIC DNA]</scope>
    <source>
        <strain evidence="2 3">Maastricht</strain>
    </source>
</reference>
<organismHost>
    <name type="scientific">Rattus</name>
    <name type="common">rats</name>
    <dbReference type="NCBI Taxonomy" id="10114"/>
</organismHost>
<organism evidence="2 3">
    <name type="scientific">Rat cytomegalovirus (strain Maastricht)</name>
    <dbReference type="NCBI Taxonomy" id="79700"/>
    <lineage>
        <taxon>Viruses</taxon>
        <taxon>Duplodnaviria</taxon>
        <taxon>Heunggongvirae</taxon>
        <taxon>Peploviricota</taxon>
        <taxon>Herviviricetes</taxon>
        <taxon>Herpesvirales</taxon>
        <taxon>Orthoherpesviridae</taxon>
        <taxon>Betaherpesvirinae</taxon>
        <taxon>Muromegalovirus</taxon>
        <taxon>Muromegalovirus muridbeta2</taxon>
        <taxon>Murid betaherpesvirus 2</taxon>
    </lineage>
</organism>
<reference evidence="2 3" key="8">
    <citation type="journal article" date="2000" name="J. Virol.">
        <title>The r144 major histocompatibility complex class I-like gene of rat cytomegalovirus is dispensable for both acute and long-term infection in the immunocompromised host.</title>
        <authorList>
            <person name="Beisser P.S."/>
            <person name="Kloover J.S."/>
            <person name="Grauls G.E."/>
            <person name="Blok M.J."/>
            <person name="Bruggeman C.A."/>
            <person name="Vink C."/>
        </authorList>
    </citation>
    <scope>NUCLEOTIDE SEQUENCE [LARGE SCALE GENOMIC DNA]</scope>
    <source>
        <strain evidence="2 3">Maastricht</strain>
    </source>
</reference>
<dbReference type="GeneID" id="940352"/>
<keyword evidence="3" id="KW-1185">Reference proteome</keyword>
<dbReference type="EMBL" id="AF232689">
    <property type="protein sequence ID" value="AAF99186.1"/>
    <property type="molecule type" value="Genomic_DNA"/>
</dbReference>
<reference evidence="2 3" key="10">
    <citation type="journal article" date="2000" name="Virus Res.">
        <title>Rat cytomegalovirus R89 is a highly conserved gene which expresses a spliced transcript.</title>
        <authorList>
            <person name="Gruijthuijsen Y.K."/>
            <person name="Beuken E."/>
            <person name="Bruggeman C.A."/>
            <person name="Vink C."/>
        </authorList>
    </citation>
    <scope>NUCLEOTIDE SEQUENCE [LARGE SCALE GENOMIC DNA]</scope>
    <source>
        <strain evidence="2 3">Maastricht</strain>
    </source>
</reference>
<evidence type="ECO:0000313" key="2">
    <source>
        <dbReference type="EMBL" id="AAF99186.1"/>
    </source>
</evidence>
<reference evidence="2 3" key="3">
    <citation type="journal article" date="1997" name="J. Gen. Virol.">
        <title>Cloning and functional characterization of the origin of lytic-phase DNA replication of rat cytomegalovirus.</title>
        <authorList>
            <person name="Vink C."/>
            <person name="Beuken E."/>
            <person name="Bruggeman C.A."/>
        </authorList>
    </citation>
    <scope>NUCLEOTIDE SEQUENCE [LARGE SCALE GENOMIC DNA]</scope>
    <source>
        <strain evidence="2 3">Maastricht</strain>
    </source>
</reference>
<dbReference type="Proteomes" id="UP000008288">
    <property type="component" value="Segment"/>
</dbReference>
<evidence type="ECO:0000256" key="1">
    <source>
        <dbReference type="ARBA" id="ARBA00009912"/>
    </source>
</evidence>
<name>Q9DWA4_RCMVM</name>
<dbReference type="Pfam" id="PF10867">
    <property type="entry name" value="DUF2664"/>
    <property type="match status" value="1"/>
</dbReference>
<sequence length="103" mass="11503">MRVQLEVGQKRFVAAALGREHPLVRLQDLRTTDARTRLVVREARRTVRDVALAVDARRAEMDDARTRARVGQSAEDLVDAIAAMKDEVEDLRAVFTSSEGDDA</sequence>
<gene>
    <name evidence="2" type="primary">R96</name>
</gene>
<accession>Q9DWA4</accession>
<reference evidence="2 3" key="6">
    <citation type="journal article" date="1999" name="J. Gen. Virol.">
        <title>The rat cytomegalovirus R32 gene encodes a virion-associated protein that elicits a strong humoral immune response in infected rats.</title>
        <authorList>
            <person name="Beuken E."/>
            <person name="Grauls G."/>
            <person name="Bruggeman C.A."/>
            <person name="Vink C."/>
        </authorList>
    </citation>
    <scope>NUCLEOTIDE SEQUENCE [LARGE SCALE GENOMIC DNA]</scope>
    <source>
        <strain evidence="2 3">Maastricht</strain>
    </source>
</reference>
<comment type="similarity">
    <text evidence="1">Belongs to the herpesviridae UL96 family.</text>
</comment>
<evidence type="ECO:0000313" key="3">
    <source>
        <dbReference type="Proteomes" id="UP000008288"/>
    </source>
</evidence>
<dbReference type="RefSeq" id="NP_064197.1">
    <property type="nucleotide sequence ID" value="NC_002512.2"/>
</dbReference>